<evidence type="ECO:0008006" key="4">
    <source>
        <dbReference type="Google" id="ProtNLM"/>
    </source>
</evidence>
<keyword evidence="1" id="KW-0812">Transmembrane</keyword>
<dbReference type="EMBL" id="LSRS01000003">
    <property type="protein sequence ID" value="KAF1085633.1"/>
    <property type="molecule type" value="Genomic_DNA"/>
</dbReference>
<evidence type="ECO:0000313" key="3">
    <source>
        <dbReference type="Proteomes" id="UP000798488"/>
    </source>
</evidence>
<reference evidence="2" key="1">
    <citation type="submission" date="2016-02" db="EMBL/GenBank/DDBJ databases">
        <title>Draft Genome Sequence of Sporotomaculum syntrophicum Strain FB, a Syntrophic Benzoate Degrader.</title>
        <authorList>
            <person name="Nobu M.K."/>
            <person name="Narihiro T."/>
            <person name="Qiu Y.-L."/>
            <person name="Ohashi A."/>
            <person name="Liu W.-T."/>
            <person name="Yuji S."/>
        </authorList>
    </citation>
    <scope>NUCLEOTIDE SEQUENCE</scope>
    <source>
        <strain evidence="2">FB</strain>
    </source>
</reference>
<proteinExistence type="predicted"/>
<dbReference type="OrthoDB" id="1787455at2"/>
<evidence type="ECO:0000313" key="2">
    <source>
        <dbReference type="EMBL" id="KAF1085633.1"/>
    </source>
</evidence>
<keyword evidence="1" id="KW-1133">Transmembrane helix</keyword>
<feature type="transmembrane region" description="Helical" evidence="1">
    <location>
        <begin position="57"/>
        <end position="82"/>
    </location>
</feature>
<accession>A0A9D3AZA6</accession>
<protein>
    <recommendedName>
        <fullName evidence="4">DUF4321 domain-containing protein</fullName>
    </recommendedName>
</protein>
<name>A0A9D3AZA6_9FIRM</name>
<keyword evidence="3" id="KW-1185">Reference proteome</keyword>
<comment type="caution">
    <text evidence="2">The sequence shown here is derived from an EMBL/GenBank/DDBJ whole genome shotgun (WGS) entry which is preliminary data.</text>
</comment>
<evidence type="ECO:0000256" key="1">
    <source>
        <dbReference type="SAM" id="Phobius"/>
    </source>
</evidence>
<dbReference type="Pfam" id="PF14209">
    <property type="entry name" value="DUF4321"/>
    <property type="match status" value="1"/>
</dbReference>
<dbReference type="RefSeq" id="WP_161822073.1">
    <property type="nucleotide sequence ID" value="NZ_LSRS01000003.1"/>
</dbReference>
<organism evidence="2 3">
    <name type="scientific">Sporotomaculum syntrophicum</name>
    <dbReference type="NCBI Taxonomy" id="182264"/>
    <lineage>
        <taxon>Bacteria</taxon>
        <taxon>Bacillati</taxon>
        <taxon>Bacillota</taxon>
        <taxon>Clostridia</taxon>
        <taxon>Eubacteriales</taxon>
        <taxon>Desulfallaceae</taxon>
        <taxon>Sporotomaculum</taxon>
    </lineage>
</organism>
<dbReference type="AlphaFoldDB" id="A0A9D3AZA6"/>
<dbReference type="Proteomes" id="UP000798488">
    <property type="component" value="Unassembled WGS sequence"/>
</dbReference>
<dbReference type="InterPro" id="IPR025470">
    <property type="entry name" value="DUF4321"/>
</dbReference>
<gene>
    <name evidence="2" type="ORF">SPSYN_01776</name>
</gene>
<sequence>MAKIIRGASNVGILLLLLLAGGLVGSAVANSLAKSVPLLAATGKIGLQPTTLDLQFIQLTFGFTLDIGLTTALGLVLGYIVYRKI</sequence>
<keyword evidence="1" id="KW-0472">Membrane</keyword>